<keyword evidence="4" id="KW-1185">Reference proteome</keyword>
<feature type="chain" id="PRO_5047337360" evidence="1">
    <location>
        <begin position="31"/>
        <end position="508"/>
    </location>
</feature>
<dbReference type="PROSITE" id="PS51762">
    <property type="entry name" value="GH16_2"/>
    <property type="match status" value="1"/>
</dbReference>
<dbReference type="InterPro" id="IPR050546">
    <property type="entry name" value="Glycosyl_Hydrlase_16"/>
</dbReference>
<dbReference type="Proteomes" id="UP001283109">
    <property type="component" value="Unassembled WGS sequence"/>
</dbReference>
<dbReference type="InterPro" id="IPR013320">
    <property type="entry name" value="ConA-like_dom_sf"/>
</dbReference>
<protein>
    <submittedName>
        <fullName evidence="3">Glycoside hydrolase family 16 protein</fullName>
    </submittedName>
</protein>
<keyword evidence="3" id="KW-0378">Hydrolase</keyword>
<accession>A0ABU4H2R0</accession>
<dbReference type="PANTHER" id="PTHR10963">
    <property type="entry name" value="GLYCOSYL HYDROLASE-RELATED"/>
    <property type="match status" value="1"/>
</dbReference>
<dbReference type="InterPro" id="IPR000757">
    <property type="entry name" value="Beta-glucanase-like"/>
</dbReference>
<dbReference type="CDD" id="cd08023">
    <property type="entry name" value="GH16_laminarinase_like"/>
    <property type="match status" value="1"/>
</dbReference>
<feature type="domain" description="GH16" evidence="2">
    <location>
        <begin position="234"/>
        <end position="508"/>
    </location>
</feature>
<gene>
    <name evidence="3" type="ORF">R8Z58_12590</name>
</gene>
<organism evidence="3 4">
    <name type="scientific">Microbacterium arthrosphaerae</name>
    <dbReference type="NCBI Taxonomy" id="792652"/>
    <lineage>
        <taxon>Bacteria</taxon>
        <taxon>Bacillati</taxon>
        <taxon>Actinomycetota</taxon>
        <taxon>Actinomycetes</taxon>
        <taxon>Micrococcales</taxon>
        <taxon>Microbacteriaceae</taxon>
        <taxon>Microbacterium</taxon>
    </lineage>
</organism>
<sequence>MKKSHRHLIASLTTLALAATSIVAAAPALAASETTVVSTEATRTTDLVPASSAGWSYWRSSTAPAPTWRTDSAAWQTGTAPFGWGRDTGAVGTVLPTVSGSQPLSTYFKKTFSLDSQLPESVRLTTWADDGVVLYLNGREIARANVASSTEISHNSYATAAPNSLNARQRPVVVDVPVSALRAGTNVLAAQVVSNWRATPNISFDANLVATYGQDDGAAAPGTGAGTPGDGSVAGWGAPDWRDEFSYVDPTTGKPAVDPGKWNVRDRSTLGLLPDAAVVDKNQVTVDSNGIMHIRADWLDQPVIRTSGAGPAQIWHRTGYLDQRSLRSGDVSRSQQYGRWEIRAKVPTGPNTLGALAAFWLRNSQSGEIDIMEAWGYDDGPLRDQKIDSATTTVHTQTSGAGNEKFFWTHSEHGGPVPVWADFHTFAFELTPTYAAIIVDGKELARTTPAKNPTLWNKDYFGSPLHMRLNLHVGPSALYWGLPDPNNRAATQNLDFQVDYVRTWSYDG</sequence>
<dbReference type="RefSeq" id="WP_318354135.1">
    <property type="nucleotide sequence ID" value="NZ_JAWQEV010000004.1"/>
</dbReference>
<dbReference type="EMBL" id="JAWQEV010000004">
    <property type="protein sequence ID" value="MDW4573613.1"/>
    <property type="molecule type" value="Genomic_DNA"/>
</dbReference>
<evidence type="ECO:0000313" key="3">
    <source>
        <dbReference type="EMBL" id="MDW4573613.1"/>
    </source>
</evidence>
<feature type="signal peptide" evidence="1">
    <location>
        <begin position="1"/>
        <end position="30"/>
    </location>
</feature>
<evidence type="ECO:0000256" key="1">
    <source>
        <dbReference type="SAM" id="SignalP"/>
    </source>
</evidence>
<evidence type="ECO:0000313" key="4">
    <source>
        <dbReference type="Proteomes" id="UP001283109"/>
    </source>
</evidence>
<dbReference type="GO" id="GO:0016787">
    <property type="term" value="F:hydrolase activity"/>
    <property type="evidence" value="ECO:0007669"/>
    <property type="project" value="UniProtKB-KW"/>
</dbReference>
<dbReference type="Pfam" id="PF00722">
    <property type="entry name" value="Glyco_hydro_16"/>
    <property type="match status" value="1"/>
</dbReference>
<reference evidence="3 4" key="1">
    <citation type="submission" date="2023-11" db="EMBL/GenBank/DDBJ databases">
        <title>Draft genome sequence of Microbacterium arthrosphaerae JCM 30492.</title>
        <authorList>
            <person name="Zhang G."/>
            <person name="Ding Y."/>
        </authorList>
    </citation>
    <scope>NUCLEOTIDE SEQUENCE [LARGE SCALE GENOMIC DNA]</scope>
    <source>
        <strain evidence="3 4">JCM 30492</strain>
    </source>
</reference>
<dbReference type="PANTHER" id="PTHR10963:SF60">
    <property type="entry name" value="GRAM-NEGATIVE BACTERIA-BINDING PROTEIN 1-RELATED"/>
    <property type="match status" value="1"/>
</dbReference>
<dbReference type="Gene3D" id="2.60.120.260">
    <property type="entry name" value="Galactose-binding domain-like"/>
    <property type="match status" value="1"/>
</dbReference>
<evidence type="ECO:0000259" key="2">
    <source>
        <dbReference type="PROSITE" id="PS51762"/>
    </source>
</evidence>
<comment type="caution">
    <text evidence="3">The sequence shown here is derived from an EMBL/GenBank/DDBJ whole genome shotgun (WGS) entry which is preliminary data.</text>
</comment>
<dbReference type="Gene3D" id="2.60.120.200">
    <property type="match status" value="1"/>
</dbReference>
<dbReference type="SUPFAM" id="SSF49899">
    <property type="entry name" value="Concanavalin A-like lectins/glucanases"/>
    <property type="match status" value="1"/>
</dbReference>
<name>A0ABU4H2R0_9MICO</name>
<keyword evidence="1" id="KW-0732">Signal</keyword>
<proteinExistence type="predicted"/>